<sequence length="164" mass="19158">MDHRAKLQKIFILIQLMTLRLVCVVKLLPWHVLPQTLLRQQLSMTLFTSTGALATISLTEYCSLSLVCTSLSQFPTSIFSLSYNDEVVGFKRHEQLLKLLQPEHEGKVLAWCGRLNLTVTVLHCFLNNQEKLENKRIILFQSKRKKHYDEMENFTRFTHRLKLA</sequence>
<dbReference type="Proteomes" id="UP000183832">
    <property type="component" value="Unassembled WGS sequence"/>
</dbReference>
<keyword evidence="3" id="KW-1185">Reference proteome</keyword>
<reference evidence="2 3" key="1">
    <citation type="submission" date="2015-04" db="EMBL/GenBank/DDBJ databases">
        <authorList>
            <person name="Syromyatnikov M.Y."/>
            <person name="Popov V.N."/>
        </authorList>
    </citation>
    <scope>NUCLEOTIDE SEQUENCE [LARGE SCALE GENOMIC DNA]</scope>
</reference>
<gene>
    <name evidence="2" type="ORF">CLUMA_CG011660</name>
</gene>
<keyword evidence="1" id="KW-0472">Membrane</keyword>
<evidence type="ECO:0000256" key="1">
    <source>
        <dbReference type="SAM" id="Phobius"/>
    </source>
</evidence>
<accession>A0A1J1IEV7</accession>
<evidence type="ECO:0000313" key="3">
    <source>
        <dbReference type="Proteomes" id="UP000183832"/>
    </source>
</evidence>
<dbReference type="EMBL" id="CVRI01000047">
    <property type="protein sequence ID" value="CRK98298.1"/>
    <property type="molecule type" value="Genomic_DNA"/>
</dbReference>
<keyword evidence="1" id="KW-0812">Transmembrane</keyword>
<dbReference type="AlphaFoldDB" id="A0A1J1IEV7"/>
<proteinExistence type="predicted"/>
<keyword evidence="1" id="KW-1133">Transmembrane helix</keyword>
<protein>
    <submittedName>
        <fullName evidence="2">CLUMA_CG011660, isoform A</fullName>
    </submittedName>
</protein>
<feature type="transmembrane region" description="Helical" evidence="1">
    <location>
        <begin position="12"/>
        <end position="33"/>
    </location>
</feature>
<organism evidence="2 3">
    <name type="scientific">Clunio marinus</name>
    <dbReference type="NCBI Taxonomy" id="568069"/>
    <lineage>
        <taxon>Eukaryota</taxon>
        <taxon>Metazoa</taxon>
        <taxon>Ecdysozoa</taxon>
        <taxon>Arthropoda</taxon>
        <taxon>Hexapoda</taxon>
        <taxon>Insecta</taxon>
        <taxon>Pterygota</taxon>
        <taxon>Neoptera</taxon>
        <taxon>Endopterygota</taxon>
        <taxon>Diptera</taxon>
        <taxon>Nematocera</taxon>
        <taxon>Chironomoidea</taxon>
        <taxon>Chironomidae</taxon>
        <taxon>Clunio</taxon>
    </lineage>
</organism>
<evidence type="ECO:0000313" key="2">
    <source>
        <dbReference type="EMBL" id="CRK98298.1"/>
    </source>
</evidence>
<name>A0A1J1IEV7_9DIPT</name>